<dbReference type="Proteomes" id="UP000024404">
    <property type="component" value="Unassembled WGS sequence"/>
</dbReference>
<name>A0A8R1TW07_ONCVO</name>
<evidence type="ECO:0000313" key="1">
    <source>
        <dbReference type="EnsemblMetazoa" id="OVOC6587.1"/>
    </source>
</evidence>
<organism evidence="1 2">
    <name type="scientific">Onchocerca volvulus</name>
    <dbReference type="NCBI Taxonomy" id="6282"/>
    <lineage>
        <taxon>Eukaryota</taxon>
        <taxon>Metazoa</taxon>
        <taxon>Ecdysozoa</taxon>
        <taxon>Nematoda</taxon>
        <taxon>Chromadorea</taxon>
        <taxon>Rhabditida</taxon>
        <taxon>Spirurina</taxon>
        <taxon>Spiruromorpha</taxon>
        <taxon>Filarioidea</taxon>
        <taxon>Onchocercidae</taxon>
        <taxon>Onchocerca</taxon>
    </lineage>
</organism>
<reference evidence="2" key="1">
    <citation type="submission" date="2013-10" db="EMBL/GenBank/DDBJ databases">
        <title>Genome sequencing of Onchocerca volvulus.</title>
        <authorList>
            <person name="Cotton J."/>
            <person name="Tsai J."/>
            <person name="Stanley E."/>
            <person name="Tracey A."/>
            <person name="Holroyd N."/>
            <person name="Lustigman S."/>
            <person name="Berriman M."/>
        </authorList>
    </citation>
    <scope>NUCLEOTIDE SEQUENCE</scope>
</reference>
<proteinExistence type="predicted"/>
<dbReference type="OMA" id="SPINKHR"/>
<reference evidence="1" key="2">
    <citation type="submission" date="2022-06" db="UniProtKB">
        <authorList>
            <consortium name="EnsemblMetazoa"/>
        </authorList>
    </citation>
    <scope>IDENTIFICATION</scope>
</reference>
<keyword evidence="2" id="KW-1185">Reference proteome</keyword>
<dbReference type="EnsemblMetazoa" id="OVOC6587.1">
    <property type="protein sequence ID" value="OVOC6587.1"/>
    <property type="gene ID" value="WBGene00243396"/>
</dbReference>
<evidence type="ECO:0000313" key="2">
    <source>
        <dbReference type="Proteomes" id="UP000024404"/>
    </source>
</evidence>
<protein>
    <submittedName>
        <fullName evidence="1">Uncharacterized protein</fullName>
    </submittedName>
</protein>
<dbReference type="EMBL" id="CMVM020000177">
    <property type="status" value="NOT_ANNOTATED_CDS"/>
    <property type="molecule type" value="Genomic_DNA"/>
</dbReference>
<dbReference type="AlphaFoldDB" id="A0A8R1TW07"/>
<sequence>MDGCRKALYSYSWQQLPINKRQRVNLPEEGTFISLLQQITTLFVLAEKKIFDDWFEEKADEYVPWIRNHGSDDETIHANVSVSFILILKRLQRPKQDQNTVKEEMHKETERLANIIRYEKSLKGTRKTIDVIKKEKRKKLIFFQTQQRRLFDSTVFREHSTCIASDELSSFRKEFCKISYALCKQTASSESKQQTPEHHNDNSDNELLRLALESQLKHFSSQISKSDSALKVASNEDELSDEALLAMMLSSPASSPKLKNNKWSADL</sequence>
<accession>A0A8R1TW07</accession>